<dbReference type="InterPro" id="IPR045851">
    <property type="entry name" value="AMP-bd_C_sf"/>
</dbReference>
<dbReference type="InterPro" id="IPR015424">
    <property type="entry name" value="PyrdxlP-dep_Trfase"/>
</dbReference>
<accession>A0A5C1HVF5</accession>
<dbReference type="FunFam" id="3.30.300.30:FF:000010">
    <property type="entry name" value="Enterobactin synthetase component F"/>
    <property type="match status" value="1"/>
</dbReference>
<dbReference type="Gene3D" id="1.10.1200.10">
    <property type="entry name" value="ACP-like"/>
    <property type="match status" value="2"/>
</dbReference>
<dbReference type="GO" id="GO:0006633">
    <property type="term" value="P:fatty acid biosynthetic process"/>
    <property type="evidence" value="ECO:0007669"/>
    <property type="project" value="InterPro"/>
</dbReference>
<dbReference type="NCBIfam" id="TIGR01733">
    <property type="entry name" value="AA-adenyl-dom"/>
    <property type="match status" value="1"/>
</dbReference>
<dbReference type="OrthoDB" id="9778690at2"/>
<dbReference type="Gene3D" id="3.40.640.10">
    <property type="entry name" value="Type I PLP-dependent aspartate aminotransferase-like (Major domain)"/>
    <property type="match status" value="1"/>
</dbReference>
<dbReference type="Pfam" id="PF02801">
    <property type="entry name" value="Ketoacyl-synt_C"/>
    <property type="match status" value="1"/>
</dbReference>
<feature type="domain" description="Carrier" evidence="7">
    <location>
        <begin position="1511"/>
        <end position="1593"/>
    </location>
</feature>
<dbReference type="PROSITE" id="PS00012">
    <property type="entry name" value="PHOSPHOPANTETHEINE"/>
    <property type="match status" value="2"/>
</dbReference>
<dbReference type="InterPro" id="IPR025110">
    <property type="entry name" value="AMP-bd_C"/>
</dbReference>
<dbReference type="PROSITE" id="PS52004">
    <property type="entry name" value="KS3_2"/>
    <property type="match status" value="1"/>
</dbReference>
<dbReference type="Proteomes" id="UP000251402">
    <property type="component" value="Chromosome"/>
</dbReference>
<dbReference type="Gene3D" id="3.30.70.3290">
    <property type="match status" value="1"/>
</dbReference>
<dbReference type="PROSITE" id="PS50042">
    <property type="entry name" value="CNMP_BINDING_3"/>
    <property type="match status" value="1"/>
</dbReference>
<dbReference type="SUPFAM" id="SSF52151">
    <property type="entry name" value="FabD/lysophospholipase-like"/>
    <property type="match status" value="1"/>
</dbReference>
<dbReference type="Gene3D" id="3.90.1150.10">
    <property type="entry name" value="Aspartate Aminotransferase, domain 1"/>
    <property type="match status" value="1"/>
</dbReference>
<dbReference type="InterPro" id="IPR014043">
    <property type="entry name" value="Acyl_transferase_dom"/>
</dbReference>
<evidence type="ECO:0000313" key="10">
    <source>
        <dbReference type="Proteomes" id="UP000251402"/>
    </source>
</evidence>
<protein>
    <submittedName>
        <fullName evidence="9">Amino acid adenylation domain-containing protein</fullName>
    </submittedName>
</protein>
<feature type="region of interest" description="Disordered" evidence="5">
    <location>
        <begin position="2175"/>
        <end position="2209"/>
    </location>
</feature>
<dbReference type="InterPro" id="IPR015422">
    <property type="entry name" value="PyrdxlP-dep_Trfase_small"/>
</dbReference>
<dbReference type="SMART" id="SM00823">
    <property type="entry name" value="PKS_PP"/>
    <property type="match status" value="1"/>
</dbReference>
<dbReference type="SUPFAM" id="SSF55048">
    <property type="entry name" value="Probable ACP-binding domain of malonyl-CoA ACP transacylase"/>
    <property type="match status" value="1"/>
</dbReference>
<dbReference type="InterPro" id="IPR050091">
    <property type="entry name" value="PKS_NRPS_Biosynth_Enz"/>
</dbReference>
<dbReference type="InterPro" id="IPR000873">
    <property type="entry name" value="AMP-dep_synth/lig_dom"/>
</dbReference>
<name>A0A5C1HVF5_9SPHI</name>
<dbReference type="SUPFAM" id="SSF53383">
    <property type="entry name" value="PLP-dependent transferases"/>
    <property type="match status" value="1"/>
</dbReference>
<dbReference type="SUPFAM" id="SSF53901">
    <property type="entry name" value="Thiolase-like"/>
    <property type="match status" value="1"/>
</dbReference>
<dbReference type="InterPro" id="IPR032821">
    <property type="entry name" value="PKS_assoc"/>
</dbReference>
<dbReference type="PROSITE" id="PS00455">
    <property type="entry name" value="AMP_BINDING"/>
    <property type="match status" value="1"/>
</dbReference>
<dbReference type="KEGG" id="mrub:DEO27_007705"/>
<dbReference type="InterPro" id="IPR001227">
    <property type="entry name" value="Ac_transferase_dom_sf"/>
</dbReference>
<dbReference type="InterPro" id="IPR020841">
    <property type="entry name" value="PKS_Beta-ketoAc_synthase_dom"/>
</dbReference>
<dbReference type="SUPFAM" id="SSF47336">
    <property type="entry name" value="ACP-like"/>
    <property type="match status" value="2"/>
</dbReference>
<dbReference type="InterPro" id="IPR016036">
    <property type="entry name" value="Malonyl_transacylase_ACP-bd"/>
</dbReference>
<evidence type="ECO:0000256" key="1">
    <source>
        <dbReference type="ARBA" id="ARBA00022450"/>
    </source>
</evidence>
<dbReference type="CDD" id="cd00610">
    <property type="entry name" value="OAT_like"/>
    <property type="match status" value="1"/>
</dbReference>
<dbReference type="InterPro" id="IPR036736">
    <property type="entry name" value="ACP-like_sf"/>
</dbReference>
<dbReference type="InterPro" id="IPR020845">
    <property type="entry name" value="AMP-binding_CS"/>
</dbReference>
<keyword evidence="4" id="KW-0663">Pyridoxal phosphate</keyword>
<organism evidence="9 10">
    <name type="scientific">Mucilaginibacter rubeus</name>
    <dbReference type="NCBI Taxonomy" id="2027860"/>
    <lineage>
        <taxon>Bacteria</taxon>
        <taxon>Pseudomonadati</taxon>
        <taxon>Bacteroidota</taxon>
        <taxon>Sphingobacteriia</taxon>
        <taxon>Sphingobacteriales</taxon>
        <taxon>Sphingobacteriaceae</taxon>
        <taxon>Mucilaginibacter</taxon>
    </lineage>
</organism>
<reference evidence="9" key="1">
    <citation type="submission" date="2019-08" db="EMBL/GenBank/DDBJ databases">
        <title>Comparative genome analysis confer to the adaptation heavy metal polluted environment.</title>
        <authorList>
            <person name="Li Y."/>
        </authorList>
    </citation>
    <scope>NUCLEOTIDE SEQUENCE [LARGE SCALE GENOMIC DNA]</scope>
    <source>
        <strain evidence="9">P1</strain>
    </source>
</reference>
<dbReference type="GO" id="GO:0031177">
    <property type="term" value="F:phosphopantetheine binding"/>
    <property type="evidence" value="ECO:0007669"/>
    <property type="project" value="InterPro"/>
</dbReference>
<dbReference type="InterPro" id="IPR009081">
    <property type="entry name" value="PP-bd_ACP"/>
</dbReference>
<dbReference type="GO" id="GO:0044550">
    <property type="term" value="P:secondary metabolite biosynthetic process"/>
    <property type="evidence" value="ECO:0007669"/>
    <property type="project" value="UniProtKB-ARBA"/>
</dbReference>
<dbReference type="InterPro" id="IPR014030">
    <property type="entry name" value="Ketoacyl_synth_N"/>
</dbReference>
<evidence type="ECO:0000256" key="4">
    <source>
        <dbReference type="ARBA" id="ARBA00022898"/>
    </source>
</evidence>
<dbReference type="GO" id="GO:0030170">
    <property type="term" value="F:pyridoxal phosphate binding"/>
    <property type="evidence" value="ECO:0007669"/>
    <property type="project" value="InterPro"/>
</dbReference>
<keyword evidence="1" id="KW-0596">Phosphopantetheine</keyword>
<dbReference type="InterPro" id="IPR005814">
    <property type="entry name" value="Aminotrans_3"/>
</dbReference>
<dbReference type="Gene3D" id="3.40.50.12780">
    <property type="entry name" value="N-terminal domain of ligase-like"/>
    <property type="match status" value="1"/>
</dbReference>
<feature type="domain" description="Carrier" evidence="7">
    <location>
        <begin position="524"/>
        <end position="599"/>
    </location>
</feature>
<evidence type="ECO:0000259" key="6">
    <source>
        <dbReference type="PROSITE" id="PS50042"/>
    </source>
</evidence>
<dbReference type="InterPro" id="IPR015421">
    <property type="entry name" value="PyrdxlP-dep_Trfase_major"/>
</dbReference>
<dbReference type="Pfam" id="PF16197">
    <property type="entry name" value="KAsynt_C_assoc"/>
    <property type="match status" value="1"/>
</dbReference>
<dbReference type="SMART" id="SM00825">
    <property type="entry name" value="PKS_KS"/>
    <property type="match status" value="1"/>
</dbReference>
<dbReference type="InterPro" id="IPR000595">
    <property type="entry name" value="cNMP-bd_dom"/>
</dbReference>
<dbReference type="InterPro" id="IPR006162">
    <property type="entry name" value="Ppantetheine_attach_site"/>
</dbReference>
<dbReference type="SUPFAM" id="SSF56801">
    <property type="entry name" value="Acetyl-CoA synthetase-like"/>
    <property type="match status" value="1"/>
</dbReference>
<keyword evidence="2" id="KW-0597">Phosphoprotein</keyword>
<dbReference type="Gene3D" id="3.30.70.250">
    <property type="entry name" value="Malonyl-CoA ACP transacylase, ACP-binding"/>
    <property type="match status" value="1"/>
</dbReference>
<dbReference type="CDD" id="cd00833">
    <property type="entry name" value="PKS"/>
    <property type="match status" value="1"/>
</dbReference>
<proteinExistence type="predicted"/>
<dbReference type="PROSITE" id="PS00606">
    <property type="entry name" value="KS3_1"/>
    <property type="match status" value="1"/>
</dbReference>
<dbReference type="InterPro" id="IPR016035">
    <property type="entry name" value="Acyl_Trfase/lysoPLipase"/>
</dbReference>
<sequence length="2229" mass="243361">MSIEPGIVLKSGESIAPTVYDLFEQQRIKLPDAVAVVHNTDSVTYHQLYKKADELAAAILTFYPDSEIIGVSANRSIHTIIGVLAILKAGKGYLPLDPEYPKDRLETIITDSGIKACIAAADKKHLFEGLPVDILLADGTFELTTKSFQQTHLADIAYVLYTSGSTGTPKGVSMGNAALVNLLLWQQENSISAAGINTLQFAPLTFDVSFQEIFATLGTGGTLFLVNEELRIDPVELLQFIDKHAINRIFLPFVVLQYLTEAAIANDHIPASLKEIMTAGEQLKITPQIVNFFNALPGCVLFNQYGPTETHVVTELRLDGDASLWPTLPSIGIPISNTEIILLDESLKRVADGETGELCVSGISLANGYLNRPEMTAEKFIDWKEGNKIIRIYRTGDLARFMNDGNIEYLGRRDTQVKIRGNRVEIGEIEVLINQLENIKQAVVTAPADAAGQKRLVAYLVSSVDKEDTEAVRKSLEEQLPDFMLPSAYVWLKELPKTTSGKVDRKALPKPDIKRPELDVLYKAPSNQTEKNIAAVLIELLQFDKVGIDDNFFQLGGNSLLALKTVALLKQRFNYEVPITKLYQYPTIAGIAKLISGASKQTALLSTQKKRAKDANTDVAIIGMAGRFPGADTIDEFWQMLADGREGTSFFTQEELDKYVPLYEKNNPAYVRARGIINGADEFDAGFFGFNPRAAELMDPQQRIFLELAWEVLEKTGHLPQKYDGLTGVFAGCGYNTYYNNNVLTNPEIVETVGHFQVRTLNEKDYIATRTAYQLNLKGPAVAVYSACSTSLLAVTQAVNSIRSGQCQVAIAGAASVTSPIKSGHIYEEGAMMSIDGHCRPFDAEASGTTFSDGAGVVLLKSLEYAQRDGDTIYAVIKGVGVNNDGAEKGSFGGPNAYGQAGAIAASIADAGVDASTISYVEAHGTATPLGDPIEIEGLNLAFGEQGQKQFCAIGSVKSNFGHLTAASGVAGLIKTVLAMRNGQIPPSLFFKKINPNIDIEHTPFFVNAKLKPWDAELKRAGVSSFGVGGTNVHVVLEEYKTTEPVEPGANKPLKLISWSAKNEESLAKYAGKLAAFVQKNKSIDLNDVAYTLQTTRADFNYRRFIVATDADDLIVKLNASNTDPSSVKKLSTIPAEVVFMFPGQGSQYVNMGHDLYQNEPVFKDAVDECINLLQGTIHTNLLEIIFADAVNPQSAERIKNTLYTQPALFILEYAMARLWISKGIEPAILMGHSIGEFVAAHLAGVFSLPDALKLISERARLVSSAPHGQMLSVRIEEERLKDILPAGLSVAAVNSKKLCVVAGHESAITAFAAELSEKGIPARLLLTSHAFHSLMMDDIVGPFKEVVKSVKLNKPVKPLVSTVTGTWLSEAQATDPDYWAQHLRNTVRFADALDTIAEDDSRLLLECGPGNILATLARQHNAGKNIPVIAGFEQTDTLTEYQSLLKALGQLWLNGIQPNWEATYLAQNRKKIDIPTYAFDHKRYWLEPAVTINIVPETLTQQQTNTKPTQPVLMRKDILIDKLKEIFEDAAGIEIDMAATGMSFIEIGFDSLSLTQIATNLKKIFNVPITFRKLFEEYSSLELLAIYLDNNLPADAFQPQVAPAVNPAFQHGETNQGAQPAIQHHVQTVSTNGAPAFPIANQGSNDIAISLISQQLQLLANQLSYIQSNAPAAQAPPQQTYNASAPAVTPAKSLLSLAADFTPEEQVELKKPFGATARIEKQVQGLTDKQQAFLKDLTEKYNAKTKGSKAQTQKDRPYMADPRVVSGFRPLTKEIVYPLVVNRSKGNRVWDIDGNEYIDALNGFGSNFLGYQTDVLKQAVLDQVEKGYEIGPQHELAGEVSKLICEFTNFDRAALCNTGSEAVLGAMRIARTVTGRSLIVAFNGSYHGINDEVIVRGTKKLKTVPAAPGIMPDVVQNMLILDYGTEESLKIIAERAHELAAVLVEPAQSRRPDFRPIEFLKRVREITRQSETVLIFDEVITGFRMHPGGAQAMFGIKADLGTYGKVIGGGMPIGAIAGISKYMDALDGGNWQFGDDSSPQAGVTYFAGTFVRHPLALATAKASLNYMKEKGPALQEGLNALTKRLADALNEICEKEGLPLHIPSFGSLWKIKFDYELPYGELLFTLMRLKGIHIWDLFPCFITAAHTNEEVDQIIKAFSDSVYELIEAGFMPTNKPEPVKTEPAKNGLPAEPPVPGAKLGRDKDGNPGWFVTDANNPGKYLQVTISNN</sequence>
<dbReference type="EMBL" id="CP043450">
    <property type="protein sequence ID" value="QEM09912.1"/>
    <property type="molecule type" value="Genomic_DNA"/>
</dbReference>
<dbReference type="InterPro" id="IPR014031">
    <property type="entry name" value="Ketoacyl_synth_C"/>
</dbReference>
<dbReference type="PANTHER" id="PTHR43775:SF51">
    <property type="entry name" value="INACTIVE PHENOLPHTHIOCEROL SYNTHESIS POLYKETIDE SYNTHASE TYPE I PKS1-RELATED"/>
    <property type="match status" value="1"/>
</dbReference>
<dbReference type="Gene3D" id="3.40.366.10">
    <property type="entry name" value="Malonyl-Coenzyme A Acyl Carrier Protein, domain 2"/>
    <property type="match status" value="1"/>
</dbReference>
<dbReference type="InterPro" id="IPR016039">
    <property type="entry name" value="Thiolase-like"/>
</dbReference>
<dbReference type="GO" id="GO:0008483">
    <property type="term" value="F:transaminase activity"/>
    <property type="evidence" value="ECO:0007669"/>
    <property type="project" value="InterPro"/>
</dbReference>
<feature type="domain" description="Cyclic nucleotide-binding" evidence="6">
    <location>
        <begin position="375"/>
        <end position="446"/>
    </location>
</feature>
<keyword evidence="3" id="KW-0808">Transferase</keyword>
<dbReference type="Pfam" id="PF13193">
    <property type="entry name" value="AMP-binding_C"/>
    <property type="match status" value="1"/>
</dbReference>
<dbReference type="PROSITE" id="PS50075">
    <property type="entry name" value="CARRIER"/>
    <property type="match status" value="2"/>
</dbReference>
<gene>
    <name evidence="9" type="ORF">DEO27_007705</name>
</gene>
<dbReference type="InterPro" id="IPR010071">
    <property type="entry name" value="AA_adenyl_dom"/>
</dbReference>
<evidence type="ECO:0000259" key="8">
    <source>
        <dbReference type="PROSITE" id="PS52004"/>
    </source>
</evidence>
<dbReference type="Pfam" id="PF00501">
    <property type="entry name" value="AMP-binding"/>
    <property type="match status" value="1"/>
</dbReference>
<evidence type="ECO:0000259" key="7">
    <source>
        <dbReference type="PROSITE" id="PS50075"/>
    </source>
</evidence>
<dbReference type="Gene3D" id="3.30.300.30">
    <property type="match status" value="1"/>
</dbReference>
<dbReference type="Pfam" id="PF00109">
    <property type="entry name" value="ketoacyl-synt"/>
    <property type="match status" value="1"/>
</dbReference>
<dbReference type="SMART" id="SM00827">
    <property type="entry name" value="PKS_AT"/>
    <property type="match status" value="1"/>
</dbReference>
<evidence type="ECO:0000256" key="3">
    <source>
        <dbReference type="ARBA" id="ARBA00022679"/>
    </source>
</evidence>
<dbReference type="Pfam" id="PF00550">
    <property type="entry name" value="PP-binding"/>
    <property type="match status" value="2"/>
</dbReference>
<keyword evidence="10" id="KW-1185">Reference proteome</keyword>
<feature type="domain" description="Ketosynthase family 3 (KS3)" evidence="8">
    <location>
        <begin position="616"/>
        <end position="1039"/>
    </location>
</feature>
<dbReference type="PANTHER" id="PTHR43775">
    <property type="entry name" value="FATTY ACID SYNTHASE"/>
    <property type="match status" value="1"/>
</dbReference>
<evidence type="ECO:0000256" key="5">
    <source>
        <dbReference type="SAM" id="MobiDB-lite"/>
    </source>
</evidence>
<dbReference type="GO" id="GO:0004315">
    <property type="term" value="F:3-oxoacyl-[acyl-carrier-protein] synthase activity"/>
    <property type="evidence" value="ECO:0007669"/>
    <property type="project" value="InterPro"/>
</dbReference>
<dbReference type="InterPro" id="IPR042099">
    <property type="entry name" value="ANL_N_sf"/>
</dbReference>
<dbReference type="Pfam" id="PF00202">
    <property type="entry name" value="Aminotran_3"/>
    <property type="match status" value="1"/>
</dbReference>
<dbReference type="Gene3D" id="3.40.47.10">
    <property type="match status" value="1"/>
</dbReference>
<dbReference type="InterPro" id="IPR020806">
    <property type="entry name" value="PKS_PP-bd"/>
</dbReference>
<dbReference type="Pfam" id="PF00698">
    <property type="entry name" value="Acyl_transf_1"/>
    <property type="match status" value="1"/>
</dbReference>
<evidence type="ECO:0000313" key="9">
    <source>
        <dbReference type="EMBL" id="QEM09912.1"/>
    </source>
</evidence>
<dbReference type="GO" id="GO:0004312">
    <property type="term" value="F:fatty acid synthase activity"/>
    <property type="evidence" value="ECO:0007669"/>
    <property type="project" value="TreeGrafter"/>
</dbReference>
<dbReference type="RefSeq" id="WP_112570188.1">
    <property type="nucleotide sequence ID" value="NZ_CP043450.1"/>
</dbReference>
<dbReference type="InterPro" id="IPR018201">
    <property type="entry name" value="Ketoacyl_synth_AS"/>
</dbReference>
<evidence type="ECO:0000256" key="2">
    <source>
        <dbReference type="ARBA" id="ARBA00022553"/>
    </source>
</evidence>